<feature type="region of interest" description="Disordered" evidence="1">
    <location>
        <begin position="382"/>
        <end position="421"/>
    </location>
</feature>
<reference evidence="4 5" key="1">
    <citation type="journal article" date="2023" name="Int. J. Syst. Evol. Microbiol.">
        <title>Physiological and genomic analyses of cobalamin (vitamin B12)-auxotrophy of Lysobacter auxotrophicus sp. nov., a methionine-auxotrophic chitinolytic bacterium isolated from chitin-treated soil.</title>
        <authorList>
            <person name="Saito A."/>
            <person name="Dohra H."/>
            <person name="Hamada M."/>
            <person name="Moriuchi R."/>
            <person name="Kotsuchibashi Y."/>
            <person name="Mori K."/>
        </authorList>
    </citation>
    <scope>NUCLEOTIDE SEQUENCE [LARGE SCALE GENOMIC DNA]</scope>
    <source>
        <strain evidence="4 5">5-21a</strain>
    </source>
</reference>
<feature type="region of interest" description="Disordered" evidence="1">
    <location>
        <begin position="555"/>
        <end position="582"/>
    </location>
</feature>
<evidence type="ECO:0000256" key="3">
    <source>
        <dbReference type="SAM" id="SignalP"/>
    </source>
</evidence>
<dbReference type="EMBL" id="AP027041">
    <property type="protein sequence ID" value="BDU17927.1"/>
    <property type="molecule type" value="Genomic_DNA"/>
</dbReference>
<feature type="transmembrane region" description="Helical" evidence="2">
    <location>
        <begin position="437"/>
        <end position="457"/>
    </location>
</feature>
<protein>
    <submittedName>
        <fullName evidence="4">BatD family protein</fullName>
    </submittedName>
</protein>
<evidence type="ECO:0000313" key="5">
    <source>
        <dbReference type="Proteomes" id="UP001317822"/>
    </source>
</evidence>
<feature type="chain" id="PRO_5045316547" evidence="3">
    <location>
        <begin position="36"/>
        <end position="582"/>
    </location>
</feature>
<evidence type="ECO:0000256" key="2">
    <source>
        <dbReference type="SAM" id="Phobius"/>
    </source>
</evidence>
<keyword evidence="5" id="KW-1185">Reference proteome</keyword>
<evidence type="ECO:0000313" key="4">
    <source>
        <dbReference type="EMBL" id="BDU17927.1"/>
    </source>
</evidence>
<keyword evidence="2" id="KW-1133">Transmembrane helix</keyword>
<feature type="region of interest" description="Disordered" evidence="1">
    <location>
        <begin position="465"/>
        <end position="485"/>
    </location>
</feature>
<dbReference type="Pfam" id="PF13584">
    <property type="entry name" value="BatD"/>
    <property type="match status" value="1"/>
</dbReference>
<proteinExistence type="predicted"/>
<dbReference type="RefSeq" id="WP_281779820.1">
    <property type="nucleotide sequence ID" value="NZ_AP027041.1"/>
</dbReference>
<name>A0ABM8DH68_9GAMM</name>
<dbReference type="PANTHER" id="PTHR40940">
    <property type="entry name" value="PROTEIN BATD-RELATED"/>
    <property type="match status" value="1"/>
</dbReference>
<evidence type="ECO:0000256" key="1">
    <source>
        <dbReference type="SAM" id="MobiDB-lite"/>
    </source>
</evidence>
<organism evidence="4 5">
    <name type="scientific">Lysobacter auxotrophicus</name>
    <dbReference type="NCBI Taxonomy" id="2992573"/>
    <lineage>
        <taxon>Bacteria</taxon>
        <taxon>Pseudomonadati</taxon>
        <taxon>Pseudomonadota</taxon>
        <taxon>Gammaproteobacteria</taxon>
        <taxon>Lysobacterales</taxon>
        <taxon>Lysobacteraceae</taxon>
        <taxon>Lysobacter</taxon>
    </lineage>
</organism>
<gene>
    <name evidence="4" type="ORF">LA521A_31280</name>
</gene>
<keyword evidence="3" id="KW-0732">Signal</keyword>
<dbReference type="PANTHER" id="PTHR40940:SF1">
    <property type="entry name" value="PROTEIN BATD"/>
    <property type="match status" value="1"/>
</dbReference>
<sequence length="582" mass="61770">MNVANLLPSRTLPSRLFARVTLLLLLALASLEAAAQVRAWLDRDRIGMGETVTLNIESTAATTSTEPDYAPLLTDFFVSGRTSRREFVMGTGGSTVRTLYAVALRPRRDGLVTVPALNVGSLRTQPIALTVAPAATTAPTRTEDVFIESEADDPDPYVQQSVGWVVRLYSATPLISGQLDQDAPDGASLQRVGDDAQYQRDIGGRRYHVVERRFLLVPERSGVLTVPPARFEGRGAGGFFDDLLGGGRGGALEAQGTPRKLDVQPAPANAPQPWLPLQNLTLRYQSTPQELRVGNAATVTVEALADGATAAQMPELQLPPIDGVQVFAEPVQADERFVDGRPRVKLTRRFSLVPAREGKADMAGLQLRWWDVRAGQAETSSLPPLSWTVLPGTTPGAPNAPAAPASATGTDIATPTGDAHTAPPMARFTDLGGANKAWVLAAVLFAALWLFTLLWGLNRGEGAKAATKSQGDAPSPPQGGGHVDLKRLIDRGDLGDVADALCAMAHPPARDLDEARARLADADQRDAVDELQRARWGGGSAVTAREALRRAFAKGPTWRSVPARTVSPLPPLYPGGGPAPGS</sequence>
<keyword evidence="2" id="KW-0812">Transmembrane</keyword>
<dbReference type="InterPro" id="IPR025738">
    <property type="entry name" value="BatD"/>
</dbReference>
<dbReference type="Proteomes" id="UP001317822">
    <property type="component" value="Chromosome"/>
</dbReference>
<accession>A0ABM8DH68</accession>
<feature type="signal peptide" evidence="3">
    <location>
        <begin position="1"/>
        <end position="35"/>
    </location>
</feature>
<feature type="compositionally biased region" description="Low complexity" evidence="1">
    <location>
        <begin position="391"/>
        <end position="410"/>
    </location>
</feature>
<keyword evidence="2" id="KW-0472">Membrane</keyword>